<protein>
    <submittedName>
        <fullName evidence="1">Uncharacterized protein</fullName>
    </submittedName>
</protein>
<evidence type="ECO:0000313" key="1">
    <source>
        <dbReference type="EMBL" id="KAL0903433.1"/>
    </source>
</evidence>
<name>A0ABD0TUY9_DENTH</name>
<dbReference type="Proteomes" id="UP001552299">
    <property type="component" value="Unassembled WGS sequence"/>
</dbReference>
<accession>A0ABD0TUY9</accession>
<gene>
    <name evidence="1" type="ORF">M5K25_027812</name>
</gene>
<organism evidence="1 2">
    <name type="scientific">Dendrobium thyrsiflorum</name>
    <name type="common">Pinecone-like raceme dendrobium</name>
    <name type="synonym">Orchid</name>
    <dbReference type="NCBI Taxonomy" id="117978"/>
    <lineage>
        <taxon>Eukaryota</taxon>
        <taxon>Viridiplantae</taxon>
        <taxon>Streptophyta</taxon>
        <taxon>Embryophyta</taxon>
        <taxon>Tracheophyta</taxon>
        <taxon>Spermatophyta</taxon>
        <taxon>Magnoliopsida</taxon>
        <taxon>Liliopsida</taxon>
        <taxon>Asparagales</taxon>
        <taxon>Orchidaceae</taxon>
        <taxon>Epidendroideae</taxon>
        <taxon>Malaxideae</taxon>
        <taxon>Dendrobiinae</taxon>
        <taxon>Dendrobium</taxon>
    </lineage>
</organism>
<evidence type="ECO:0000313" key="2">
    <source>
        <dbReference type="Proteomes" id="UP001552299"/>
    </source>
</evidence>
<dbReference type="AlphaFoldDB" id="A0ABD0TUY9"/>
<sequence length="61" mass="7094">MSMFMSSVLLLPDRFASWAFLPPKIEHLGVFTSTILNGFFFLIEWLDLPHHHASYHIISSF</sequence>
<reference evidence="1 2" key="1">
    <citation type="journal article" date="2024" name="Plant Biotechnol. J.">
        <title>Dendrobium thyrsiflorum genome and its molecular insights into genes involved in important horticultural traits.</title>
        <authorList>
            <person name="Chen B."/>
            <person name="Wang J.Y."/>
            <person name="Zheng P.J."/>
            <person name="Li K.L."/>
            <person name="Liang Y.M."/>
            <person name="Chen X.F."/>
            <person name="Zhang C."/>
            <person name="Zhao X."/>
            <person name="He X."/>
            <person name="Zhang G.Q."/>
            <person name="Liu Z.J."/>
            <person name="Xu Q."/>
        </authorList>
    </citation>
    <scope>NUCLEOTIDE SEQUENCE [LARGE SCALE GENOMIC DNA]</scope>
    <source>
        <strain evidence="1">GZMU011</strain>
    </source>
</reference>
<dbReference type="EMBL" id="JANQDX010000020">
    <property type="protein sequence ID" value="KAL0903433.1"/>
    <property type="molecule type" value="Genomic_DNA"/>
</dbReference>
<keyword evidence="2" id="KW-1185">Reference proteome</keyword>
<proteinExistence type="predicted"/>
<comment type="caution">
    <text evidence="1">The sequence shown here is derived from an EMBL/GenBank/DDBJ whole genome shotgun (WGS) entry which is preliminary data.</text>
</comment>